<dbReference type="AlphaFoldDB" id="A0A923FEY5"/>
<evidence type="ECO:0008006" key="4">
    <source>
        <dbReference type="Google" id="ProtNLM"/>
    </source>
</evidence>
<name>A0A923FEY5_9PSED</name>
<evidence type="ECO:0000313" key="1">
    <source>
        <dbReference type="EMBL" id="MBC3391542.1"/>
    </source>
</evidence>
<comment type="caution">
    <text evidence="1">The sequence shown here is derived from an EMBL/GenBank/DDBJ whole genome shotgun (WGS) entry which is preliminary data.</text>
</comment>
<dbReference type="Proteomes" id="UP000636518">
    <property type="component" value="Unassembled WGS sequence"/>
</dbReference>
<keyword evidence="3" id="KW-1185">Reference proteome</keyword>
<evidence type="ECO:0000313" key="3">
    <source>
        <dbReference type="Proteomes" id="UP000636518"/>
    </source>
</evidence>
<evidence type="ECO:0000313" key="2">
    <source>
        <dbReference type="EMBL" id="MBV4496403.1"/>
    </source>
</evidence>
<dbReference type="EMBL" id="JABWRB020000001">
    <property type="protein sequence ID" value="MBV4496403.1"/>
    <property type="molecule type" value="Genomic_DNA"/>
</dbReference>
<sequence length="260" mass="28846">MGERNRHGLARHVPKEIRREVRQRCGFGCVRCGLAYYDFEHFDPDFKDALRHDPDGITLLCMQCNQKRARKTLSAETVARANKNPKCKQDGFASELFDFGPDGITVNFAGSKYFNCRVLLRIAGVDVLSIRKPDAAGEPMLLSGLFSDITGATTLKIEDNVWTAGDENWDVEVVGQTITIFRAPNDIALKIKIDPPGSITVQKIQMEIEGYYLLGNEDFLQVHDAGGLRVHHEGNVAYGYDVAVNLFALESDNSSSGFAT</sequence>
<gene>
    <name evidence="2" type="ORF">HU715_013610</name>
    <name evidence="1" type="ORF">HU715_17950</name>
</gene>
<reference evidence="2" key="3">
    <citation type="submission" date="2021-06" db="EMBL/GenBank/DDBJ databases">
        <title>Updating the genus Pseudomonas: Description of 43 new species and partition of the Pseudomonas putida group.</title>
        <authorList>
            <person name="Girard L."/>
            <person name="Lood C."/>
            <person name="Vandamme P."/>
            <person name="Rokni-Zadeh H."/>
            <person name="Van Noort V."/>
            <person name="Hofte M."/>
            <person name="Lavigne R."/>
            <person name="De Mot R."/>
        </authorList>
    </citation>
    <scope>NUCLEOTIDE SEQUENCE</scope>
    <source>
        <strain evidence="2">SWRI12</strain>
    </source>
</reference>
<protein>
    <recommendedName>
        <fullName evidence="4">HNH endonuclease</fullName>
    </recommendedName>
</protein>
<dbReference type="RefSeq" id="WP_186707460.1">
    <property type="nucleotide sequence ID" value="NZ_JABWRB020000001.1"/>
</dbReference>
<accession>A0A923FEY5</accession>
<reference evidence="1" key="2">
    <citation type="submission" date="2020-07" db="EMBL/GenBank/DDBJ databases">
        <authorList>
            <person name="Lood C."/>
            <person name="Girard L."/>
        </authorList>
    </citation>
    <scope>NUCLEOTIDE SEQUENCE</scope>
    <source>
        <strain evidence="1">SWRI12</strain>
    </source>
</reference>
<reference evidence="1 3" key="1">
    <citation type="journal article" date="2020" name="Microorganisms">
        <title>Reliable Identification of Environmental Pseudomonas Isolates Using the rpoD Gene.</title>
        <authorList>
            <consortium name="The Broad Institute Genome Sequencing Platform"/>
            <person name="Girard L."/>
            <person name="Lood C."/>
            <person name="Rokni-Zadeh H."/>
            <person name="van Noort V."/>
            <person name="Lavigne R."/>
            <person name="De Mot R."/>
        </authorList>
    </citation>
    <scope>NUCLEOTIDE SEQUENCE</scope>
    <source>
        <strain evidence="1 3">SWRI12</strain>
    </source>
</reference>
<dbReference type="EMBL" id="JABWRB010000023">
    <property type="protein sequence ID" value="MBC3391542.1"/>
    <property type="molecule type" value="Genomic_DNA"/>
</dbReference>
<proteinExistence type="predicted"/>
<organism evidence="1">
    <name type="scientific">Pseudomonas zanjanensis</name>
    <dbReference type="NCBI Taxonomy" id="2745496"/>
    <lineage>
        <taxon>Bacteria</taxon>
        <taxon>Pseudomonadati</taxon>
        <taxon>Pseudomonadota</taxon>
        <taxon>Gammaproteobacteria</taxon>
        <taxon>Pseudomonadales</taxon>
        <taxon>Pseudomonadaceae</taxon>
        <taxon>Pseudomonas</taxon>
    </lineage>
</organism>